<dbReference type="FunFam" id="3.40.50.1260:FF:000006">
    <property type="entry name" value="Phosphoglycerate kinase"/>
    <property type="match status" value="1"/>
</dbReference>
<dbReference type="InterPro" id="IPR015824">
    <property type="entry name" value="Phosphoglycerate_kinase_N"/>
</dbReference>
<dbReference type="PANTHER" id="PTHR11406">
    <property type="entry name" value="PHOSPHOGLYCERATE KINASE"/>
    <property type="match status" value="1"/>
</dbReference>
<evidence type="ECO:0000256" key="9">
    <source>
        <dbReference type="ARBA" id="ARBA00022741"/>
    </source>
</evidence>
<evidence type="ECO:0000256" key="15">
    <source>
        <dbReference type="PIRSR" id="PIRSR000724-2"/>
    </source>
</evidence>
<feature type="binding site" evidence="14">
    <location>
        <position position="151"/>
    </location>
    <ligand>
        <name>(2R)-3-phosphoglycerate</name>
        <dbReference type="ChEBI" id="CHEBI:58272"/>
    </ligand>
</feature>
<dbReference type="EC" id="2.7.2.3" evidence="5 13"/>
<keyword evidence="9 13" id="KW-0547">Nucleotide-binding</keyword>
<name>A0A1F5BU42_9BACT</name>
<feature type="binding site" evidence="13 15">
    <location>
        <position position="319"/>
    </location>
    <ligand>
        <name>ATP</name>
        <dbReference type="ChEBI" id="CHEBI:30616"/>
    </ligand>
</feature>
<dbReference type="SUPFAM" id="SSF53748">
    <property type="entry name" value="Phosphoglycerate kinase"/>
    <property type="match status" value="1"/>
</dbReference>
<dbReference type="PANTHER" id="PTHR11406:SF23">
    <property type="entry name" value="PHOSPHOGLYCERATE KINASE 1, CHLOROPLASTIC-RELATED"/>
    <property type="match status" value="1"/>
</dbReference>
<comment type="similarity">
    <text evidence="3 13 16">Belongs to the phosphoglycerate kinase family.</text>
</comment>
<evidence type="ECO:0000256" key="6">
    <source>
        <dbReference type="ARBA" id="ARBA00016471"/>
    </source>
</evidence>
<dbReference type="GO" id="GO:0004618">
    <property type="term" value="F:phosphoglycerate kinase activity"/>
    <property type="evidence" value="ECO:0007669"/>
    <property type="project" value="UniProtKB-UniRule"/>
</dbReference>
<dbReference type="PIRSF" id="PIRSF000724">
    <property type="entry name" value="Pgk"/>
    <property type="match status" value="1"/>
</dbReference>
<dbReference type="EMBL" id="MEYS01000002">
    <property type="protein sequence ID" value="OGD34117.1"/>
    <property type="molecule type" value="Genomic_DNA"/>
</dbReference>
<evidence type="ECO:0000256" key="13">
    <source>
        <dbReference type="HAMAP-Rule" id="MF_00145"/>
    </source>
</evidence>
<keyword evidence="10 13" id="KW-0418">Kinase</keyword>
<evidence type="ECO:0000256" key="11">
    <source>
        <dbReference type="ARBA" id="ARBA00022840"/>
    </source>
</evidence>
<feature type="binding site" evidence="13">
    <location>
        <position position="118"/>
    </location>
    <ligand>
        <name>substrate</name>
    </ligand>
</feature>
<comment type="subcellular location">
    <subcellularLocation>
        <location evidence="13">Cytoplasm</location>
    </subcellularLocation>
</comment>
<comment type="pathway">
    <text evidence="2 13">Carbohydrate degradation; glycolysis; pyruvate from D-glyceraldehyde 3-phosphate: step 2/5.</text>
</comment>
<feature type="binding site" evidence="14">
    <location>
        <position position="36"/>
    </location>
    <ligand>
        <name>(2R)-3-phosphoglycerate</name>
        <dbReference type="ChEBI" id="CHEBI:58272"/>
    </ligand>
</feature>
<protein>
    <recommendedName>
        <fullName evidence="6 13">Phosphoglycerate kinase</fullName>
        <ecNumber evidence="5 13">2.7.2.3</ecNumber>
    </recommendedName>
</protein>
<gene>
    <name evidence="13" type="primary">pgk</name>
    <name evidence="17" type="ORF">A2988_01385</name>
</gene>
<evidence type="ECO:0000256" key="7">
    <source>
        <dbReference type="ARBA" id="ARBA00022490"/>
    </source>
</evidence>
<evidence type="ECO:0000313" key="17">
    <source>
        <dbReference type="EMBL" id="OGD34117.1"/>
    </source>
</evidence>
<dbReference type="GO" id="GO:0043531">
    <property type="term" value="F:ADP binding"/>
    <property type="evidence" value="ECO:0007669"/>
    <property type="project" value="TreeGrafter"/>
</dbReference>
<comment type="subunit">
    <text evidence="4 13">Monomer.</text>
</comment>
<feature type="binding site" evidence="13 14">
    <location>
        <begin position="59"/>
        <end position="62"/>
    </location>
    <ligand>
        <name>substrate</name>
    </ligand>
</feature>
<dbReference type="GO" id="GO:0005524">
    <property type="term" value="F:ATP binding"/>
    <property type="evidence" value="ECO:0007669"/>
    <property type="project" value="UniProtKB-KW"/>
</dbReference>
<evidence type="ECO:0000256" key="4">
    <source>
        <dbReference type="ARBA" id="ARBA00011245"/>
    </source>
</evidence>
<dbReference type="UniPathway" id="UPA00109">
    <property type="reaction ID" value="UER00185"/>
</dbReference>
<evidence type="ECO:0000256" key="16">
    <source>
        <dbReference type="RuleBase" id="RU000532"/>
    </source>
</evidence>
<evidence type="ECO:0000256" key="10">
    <source>
        <dbReference type="ARBA" id="ARBA00022777"/>
    </source>
</evidence>
<organism evidence="17 18">
    <name type="scientific">Candidatus Azambacteria bacterium RIFCSPLOWO2_01_FULL_46_25</name>
    <dbReference type="NCBI Taxonomy" id="1797298"/>
    <lineage>
        <taxon>Bacteria</taxon>
        <taxon>Candidatus Azamiibacteriota</taxon>
    </lineage>
</organism>
<dbReference type="InterPro" id="IPR001576">
    <property type="entry name" value="Phosphoglycerate_kinase"/>
</dbReference>
<dbReference type="AlphaFoldDB" id="A0A1F5BU42"/>
<feature type="binding site" evidence="13">
    <location>
        <position position="151"/>
    </location>
    <ligand>
        <name>substrate</name>
    </ligand>
</feature>
<dbReference type="HAMAP" id="MF_00145">
    <property type="entry name" value="Phosphoglyc_kinase"/>
    <property type="match status" value="1"/>
</dbReference>
<dbReference type="GO" id="GO:0006096">
    <property type="term" value="P:glycolytic process"/>
    <property type="evidence" value="ECO:0007669"/>
    <property type="project" value="UniProtKB-UniRule"/>
</dbReference>
<dbReference type="STRING" id="1797298.A2988_01385"/>
<proteinExistence type="inferred from homology"/>
<evidence type="ECO:0000256" key="2">
    <source>
        <dbReference type="ARBA" id="ARBA00004838"/>
    </source>
</evidence>
<keyword evidence="12 13" id="KW-0324">Glycolysis</keyword>
<comment type="catalytic activity">
    <reaction evidence="1 13 16">
        <text>(2R)-3-phosphoglycerate + ATP = (2R)-3-phospho-glyceroyl phosphate + ADP</text>
        <dbReference type="Rhea" id="RHEA:14801"/>
        <dbReference type="ChEBI" id="CHEBI:30616"/>
        <dbReference type="ChEBI" id="CHEBI:57604"/>
        <dbReference type="ChEBI" id="CHEBI:58272"/>
        <dbReference type="ChEBI" id="CHEBI:456216"/>
        <dbReference type="EC" id="2.7.2.3"/>
    </reaction>
</comment>
<dbReference type="Pfam" id="PF00162">
    <property type="entry name" value="PGK"/>
    <property type="match status" value="1"/>
</dbReference>
<keyword evidence="11 13" id="KW-0067">ATP-binding</keyword>
<feature type="binding site" evidence="13 14">
    <location>
        <begin position="21"/>
        <end position="23"/>
    </location>
    <ligand>
        <name>substrate</name>
    </ligand>
</feature>
<sequence length="409" mass="44774">MRLKTIQGVNVRNKRVLLRVDFNVFMKGGAVADDFRIKRSIPTIRYLLKNKAKVIILTHFGRPEEEGKAGLSAKPLARKLENDLGHKVLFAADCVGPKAMRAAQKLKPQEILMLENVRFHKGEERNDESFAGKLAALADLYVNEAFSVCHRAHASVEAITRFLPSYAGFLLAKEVRVLHEAYEKPKLPLVIAMGGAKIETKAKLLKRFFDKANDILLGGMIANFVLRVKGIAIGKSKVDEDGDLKLKELNWTSVKLHLPVDVVVAKEMSATAWLKTKGVGKVEDDEIILDIGPDTVELFSAIAMHAKTIIWNGPLGYFELASFAAGTNEFVKAMAESKAFTIIGGGDSVAVVDALGLRAKMNFVSTGGGAMLDFLAGEPMPGIEALQKSQKLIKSVKSKVKNKTHNIKT</sequence>
<dbReference type="GO" id="GO:0006094">
    <property type="term" value="P:gluconeogenesis"/>
    <property type="evidence" value="ECO:0007669"/>
    <property type="project" value="TreeGrafter"/>
</dbReference>
<dbReference type="Gene3D" id="3.40.50.1260">
    <property type="entry name" value="Phosphoglycerate kinase, N-terminal domain"/>
    <property type="match status" value="2"/>
</dbReference>
<evidence type="ECO:0000256" key="5">
    <source>
        <dbReference type="ARBA" id="ARBA00013061"/>
    </source>
</evidence>
<evidence type="ECO:0000256" key="14">
    <source>
        <dbReference type="PIRSR" id="PIRSR000724-1"/>
    </source>
</evidence>
<dbReference type="Proteomes" id="UP000176650">
    <property type="component" value="Unassembled WGS sequence"/>
</dbReference>
<comment type="caution">
    <text evidence="13">Lacks conserved residue(s) required for the propagation of feature annotation.</text>
</comment>
<evidence type="ECO:0000256" key="1">
    <source>
        <dbReference type="ARBA" id="ARBA00000642"/>
    </source>
</evidence>
<keyword evidence="8 13" id="KW-0808">Transferase</keyword>
<feature type="binding site" evidence="13">
    <location>
        <position position="36"/>
    </location>
    <ligand>
        <name>substrate</name>
    </ligand>
</feature>
<evidence type="ECO:0000256" key="12">
    <source>
        <dbReference type="ARBA" id="ARBA00023152"/>
    </source>
</evidence>
<dbReference type="PRINTS" id="PR00477">
    <property type="entry name" value="PHGLYCKINASE"/>
</dbReference>
<dbReference type="GO" id="GO:0005829">
    <property type="term" value="C:cytosol"/>
    <property type="evidence" value="ECO:0007669"/>
    <property type="project" value="TreeGrafter"/>
</dbReference>
<feature type="binding site" evidence="13 15">
    <location>
        <begin position="345"/>
        <end position="348"/>
    </location>
    <ligand>
        <name>ATP</name>
        <dbReference type="ChEBI" id="CHEBI:30616"/>
    </ligand>
</feature>
<feature type="binding site" evidence="14">
    <location>
        <position position="118"/>
    </location>
    <ligand>
        <name>(2R)-3-phosphoglycerate</name>
        <dbReference type="ChEBI" id="CHEBI:58272"/>
    </ligand>
</feature>
<keyword evidence="7 13" id="KW-0963">Cytoplasm</keyword>
<accession>A0A1F5BU42</accession>
<dbReference type="InterPro" id="IPR036043">
    <property type="entry name" value="Phosphoglycerate_kinase_sf"/>
</dbReference>
<comment type="caution">
    <text evidence="17">The sequence shown here is derived from an EMBL/GenBank/DDBJ whole genome shotgun (WGS) entry which is preliminary data.</text>
</comment>
<dbReference type="FunFam" id="3.40.50.1260:FF:000031">
    <property type="entry name" value="Phosphoglycerate kinase 1"/>
    <property type="match status" value="1"/>
</dbReference>
<reference evidence="17 18" key="1">
    <citation type="journal article" date="2016" name="Nat. Commun.">
        <title>Thousands of microbial genomes shed light on interconnected biogeochemical processes in an aquifer system.</title>
        <authorList>
            <person name="Anantharaman K."/>
            <person name="Brown C.T."/>
            <person name="Hug L.A."/>
            <person name="Sharon I."/>
            <person name="Castelle C.J."/>
            <person name="Probst A.J."/>
            <person name="Thomas B.C."/>
            <person name="Singh A."/>
            <person name="Wilkins M.J."/>
            <person name="Karaoz U."/>
            <person name="Brodie E.L."/>
            <person name="Williams K.H."/>
            <person name="Hubbard S.S."/>
            <person name="Banfield J.F."/>
        </authorList>
    </citation>
    <scope>NUCLEOTIDE SEQUENCE [LARGE SCALE GENOMIC DNA]</scope>
</reference>
<evidence type="ECO:0000256" key="3">
    <source>
        <dbReference type="ARBA" id="ARBA00008982"/>
    </source>
</evidence>
<feature type="binding site" evidence="13 15">
    <location>
        <position position="201"/>
    </location>
    <ligand>
        <name>ATP</name>
        <dbReference type="ChEBI" id="CHEBI:30616"/>
    </ligand>
</feature>
<evidence type="ECO:0000256" key="8">
    <source>
        <dbReference type="ARBA" id="ARBA00022679"/>
    </source>
</evidence>
<evidence type="ECO:0000313" key="18">
    <source>
        <dbReference type="Proteomes" id="UP000176650"/>
    </source>
</evidence>